<gene>
    <name evidence="1" type="ORF">LEP1GSC035_4730</name>
</gene>
<sequence>MYYVFFIQFINQSGEPGPAACGKPDSPKFSYVELAFK</sequence>
<reference evidence="1 2" key="1">
    <citation type="submission" date="2013-01" db="EMBL/GenBank/DDBJ databases">
        <authorList>
            <person name="Harkins D.M."/>
            <person name="Durkin A.S."/>
            <person name="Brinkac L.M."/>
            <person name="Haft D.H."/>
            <person name="Selengut J.D."/>
            <person name="Sanka R."/>
            <person name="DePew J."/>
            <person name="Purushe J."/>
            <person name="Whelen A.C."/>
            <person name="Vinetz J.M."/>
            <person name="Sutton G.G."/>
            <person name="Nierman W.C."/>
            <person name="Fouts D.E."/>
        </authorList>
    </citation>
    <scope>NUCLEOTIDE SEQUENCE [LARGE SCALE GENOMIC DNA]</scope>
    <source>
        <strain evidence="1 2">2007001578</strain>
    </source>
</reference>
<organism evidence="1 2">
    <name type="scientific">Leptospira noguchii str. 2007001578</name>
    <dbReference type="NCBI Taxonomy" id="1049974"/>
    <lineage>
        <taxon>Bacteria</taxon>
        <taxon>Pseudomonadati</taxon>
        <taxon>Spirochaetota</taxon>
        <taxon>Spirochaetia</taxon>
        <taxon>Leptospirales</taxon>
        <taxon>Leptospiraceae</taxon>
        <taxon>Leptospira</taxon>
    </lineage>
</organism>
<dbReference type="EMBL" id="AHMH02000139">
    <property type="protein sequence ID" value="EMM98888.1"/>
    <property type="molecule type" value="Genomic_DNA"/>
</dbReference>
<proteinExistence type="predicted"/>
<evidence type="ECO:0000313" key="1">
    <source>
        <dbReference type="EMBL" id="EMM98888.1"/>
    </source>
</evidence>
<evidence type="ECO:0000313" key="2">
    <source>
        <dbReference type="Proteomes" id="UP000012099"/>
    </source>
</evidence>
<comment type="caution">
    <text evidence="1">The sequence shown here is derived from an EMBL/GenBank/DDBJ whole genome shotgun (WGS) entry which is preliminary data.</text>
</comment>
<protein>
    <submittedName>
        <fullName evidence="1">Uncharacterized protein</fullName>
    </submittedName>
</protein>
<accession>A0ABN0IWJ5</accession>
<dbReference type="Proteomes" id="UP000012099">
    <property type="component" value="Unassembled WGS sequence"/>
</dbReference>
<keyword evidence="2" id="KW-1185">Reference proteome</keyword>
<name>A0ABN0IWJ5_9LEPT</name>